<evidence type="ECO:0000313" key="1">
    <source>
        <dbReference type="EMBL" id="MBW99568.1"/>
    </source>
</evidence>
<dbReference type="AlphaFoldDB" id="A0A2P2K1I7"/>
<sequence>MLKGYTWTSITVFKISQKKCIQIPLRCCG</sequence>
<name>A0A2P2K1I7_RHIMU</name>
<proteinExistence type="predicted"/>
<organism evidence="1">
    <name type="scientific">Rhizophora mucronata</name>
    <name type="common">Asiatic mangrove</name>
    <dbReference type="NCBI Taxonomy" id="61149"/>
    <lineage>
        <taxon>Eukaryota</taxon>
        <taxon>Viridiplantae</taxon>
        <taxon>Streptophyta</taxon>
        <taxon>Embryophyta</taxon>
        <taxon>Tracheophyta</taxon>
        <taxon>Spermatophyta</taxon>
        <taxon>Magnoliopsida</taxon>
        <taxon>eudicotyledons</taxon>
        <taxon>Gunneridae</taxon>
        <taxon>Pentapetalae</taxon>
        <taxon>rosids</taxon>
        <taxon>fabids</taxon>
        <taxon>Malpighiales</taxon>
        <taxon>Rhizophoraceae</taxon>
        <taxon>Rhizophora</taxon>
    </lineage>
</organism>
<reference evidence="1" key="1">
    <citation type="submission" date="2018-02" db="EMBL/GenBank/DDBJ databases">
        <title>Rhizophora mucronata_Transcriptome.</title>
        <authorList>
            <person name="Meera S.P."/>
            <person name="Sreeshan A."/>
            <person name="Augustine A."/>
        </authorList>
    </citation>
    <scope>NUCLEOTIDE SEQUENCE</scope>
    <source>
        <tissue evidence="1">Leaf</tissue>
    </source>
</reference>
<protein>
    <submittedName>
        <fullName evidence="1">Uncharacterized protein</fullName>
    </submittedName>
</protein>
<accession>A0A2P2K1I7</accession>
<dbReference type="EMBL" id="GGEC01019085">
    <property type="protein sequence ID" value="MBW99568.1"/>
    <property type="molecule type" value="Transcribed_RNA"/>
</dbReference>